<gene>
    <name evidence="4" type="ordered locus">Caka_1913</name>
</gene>
<accession>D5EKM4</accession>
<dbReference type="SMART" id="SM00448">
    <property type="entry name" value="REC"/>
    <property type="match status" value="1"/>
</dbReference>
<dbReference type="KEGG" id="caa:Caka_1913"/>
<dbReference type="InterPro" id="IPR011006">
    <property type="entry name" value="CheY-like_superfamily"/>
</dbReference>
<dbReference type="Gene3D" id="3.40.50.2300">
    <property type="match status" value="1"/>
</dbReference>
<keyword evidence="5" id="KW-1185">Reference proteome</keyword>
<dbReference type="PANTHER" id="PTHR44591">
    <property type="entry name" value="STRESS RESPONSE REGULATOR PROTEIN 1"/>
    <property type="match status" value="1"/>
</dbReference>
<dbReference type="HOGENOM" id="CLU_000445_69_1_0"/>
<feature type="domain" description="Response regulatory" evidence="3">
    <location>
        <begin position="2"/>
        <end position="119"/>
    </location>
</feature>
<evidence type="ECO:0000259" key="3">
    <source>
        <dbReference type="PROSITE" id="PS50110"/>
    </source>
</evidence>
<dbReference type="Pfam" id="PF00072">
    <property type="entry name" value="Response_reg"/>
    <property type="match status" value="1"/>
</dbReference>
<dbReference type="OrthoDB" id="9790791at2"/>
<dbReference type="RefSeq" id="WP_013043653.1">
    <property type="nucleotide sequence ID" value="NC_014008.1"/>
</dbReference>
<name>D5EKM4_CORAD</name>
<dbReference type="STRING" id="583355.Caka_1913"/>
<dbReference type="PROSITE" id="PS50110">
    <property type="entry name" value="RESPONSE_REGULATORY"/>
    <property type="match status" value="1"/>
</dbReference>
<protein>
    <submittedName>
        <fullName evidence="4">Response regulator receiver protein</fullName>
    </submittedName>
</protein>
<dbReference type="Proteomes" id="UP000000925">
    <property type="component" value="Chromosome"/>
</dbReference>
<dbReference type="InterPro" id="IPR050595">
    <property type="entry name" value="Bact_response_regulator"/>
</dbReference>
<evidence type="ECO:0000256" key="2">
    <source>
        <dbReference type="PROSITE-ProRule" id="PRU00169"/>
    </source>
</evidence>
<dbReference type="InterPro" id="IPR001789">
    <property type="entry name" value="Sig_transdc_resp-reg_receiver"/>
</dbReference>
<sequence length="189" mass="22051">MKILVAEDDLISRRLLITSLKQFGHEVVAFDNGQDAWDAYDENPFRIIISDWLMPGIDGLELCRKVRKRPETEYTYFILLTANAQGKDEYMEAMAAGIDDFLSKPMDRDQVWMRLKVAERILRYTTEISNLESMLPICSYCKKVRDDNNYWQQVESYILQRTGTSFSHSVCPSCYETTVVPQLEQLKKK</sequence>
<dbReference type="SUPFAM" id="SSF52172">
    <property type="entry name" value="CheY-like"/>
    <property type="match status" value="1"/>
</dbReference>
<dbReference type="PANTHER" id="PTHR44591:SF3">
    <property type="entry name" value="RESPONSE REGULATORY DOMAIN-CONTAINING PROTEIN"/>
    <property type="match status" value="1"/>
</dbReference>
<proteinExistence type="predicted"/>
<evidence type="ECO:0000256" key="1">
    <source>
        <dbReference type="ARBA" id="ARBA00022553"/>
    </source>
</evidence>
<dbReference type="AlphaFoldDB" id="D5EKM4"/>
<dbReference type="eggNOG" id="COG3706">
    <property type="taxonomic scope" value="Bacteria"/>
</dbReference>
<reference evidence="4 5" key="1">
    <citation type="journal article" date="2010" name="Stand. Genomic Sci.">
        <title>Complete genome sequence of Coraliomargarita akajimensis type strain (04OKA010-24).</title>
        <authorList>
            <person name="Mavromatis K."/>
            <person name="Abt B."/>
            <person name="Brambilla E."/>
            <person name="Lapidus A."/>
            <person name="Copeland A."/>
            <person name="Deshpande S."/>
            <person name="Nolan M."/>
            <person name="Lucas S."/>
            <person name="Tice H."/>
            <person name="Cheng J.F."/>
            <person name="Han C."/>
            <person name="Detter J.C."/>
            <person name="Woyke T."/>
            <person name="Goodwin L."/>
            <person name="Pitluck S."/>
            <person name="Held B."/>
            <person name="Brettin T."/>
            <person name="Tapia R."/>
            <person name="Ivanova N."/>
            <person name="Mikhailova N."/>
            <person name="Pati A."/>
            <person name="Liolios K."/>
            <person name="Chen A."/>
            <person name="Palaniappan K."/>
            <person name="Land M."/>
            <person name="Hauser L."/>
            <person name="Chang Y.J."/>
            <person name="Jeffries C.D."/>
            <person name="Rohde M."/>
            <person name="Goker M."/>
            <person name="Bristow J."/>
            <person name="Eisen J.A."/>
            <person name="Markowitz V."/>
            <person name="Hugenholtz P."/>
            <person name="Klenk H.P."/>
            <person name="Kyrpides N.C."/>
        </authorList>
    </citation>
    <scope>NUCLEOTIDE SEQUENCE [LARGE SCALE GENOMIC DNA]</scope>
    <source>
        <strain evidence="5">DSM 45221 / IAM 15411 / JCM 23193 / KCTC 12865</strain>
    </source>
</reference>
<dbReference type="GO" id="GO:0000160">
    <property type="term" value="P:phosphorelay signal transduction system"/>
    <property type="evidence" value="ECO:0007669"/>
    <property type="project" value="InterPro"/>
</dbReference>
<dbReference type="CDD" id="cd17546">
    <property type="entry name" value="REC_hyHK_CKI1_RcsC-like"/>
    <property type="match status" value="1"/>
</dbReference>
<feature type="modified residue" description="4-aspartylphosphate" evidence="2">
    <location>
        <position position="51"/>
    </location>
</feature>
<organism evidence="4 5">
    <name type="scientific">Coraliomargarita akajimensis (strain DSM 45221 / IAM 15411 / JCM 23193 / KCTC 12865 / 04OKA010-24)</name>
    <dbReference type="NCBI Taxonomy" id="583355"/>
    <lineage>
        <taxon>Bacteria</taxon>
        <taxon>Pseudomonadati</taxon>
        <taxon>Verrucomicrobiota</taxon>
        <taxon>Opitutia</taxon>
        <taxon>Puniceicoccales</taxon>
        <taxon>Coraliomargaritaceae</taxon>
        <taxon>Coraliomargarita</taxon>
    </lineage>
</organism>
<dbReference type="EMBL" id="CP001998">
    <property type="protein sequence ID" value="ADE54931.1"/>
    <property type="molecule type" value="Genomic_DNA"/>
</dbReference>
<keyword evidence="1 2" id="KW-0597">Phosphoprotein</keyword>
<evidence type="ECO:0000313" key="4">
    <source>
        <dbReference type="EMBL" id="ADE54931.1"/>
    </source>
</evidence>
<evidence type="ECO:0000313" key="5">
    <source>
        <dbReference type="Proteomes" id="UP000000925"/>
    </source>
</evidence>